<evidence type="ECO:0000313" key="1">
    <source>
        <dbReference type="EMBL" id="SPD08992.1"/>
    </source>
</evidence>
<organism evidence="1">
    <name type="scientific">Fagus sylvatica</name>
    <name type="common">Beechnut</name>
    <dbReference type="NCBI Taxonomy" id="28930"/>
    <lineage>
        <taxon>Eukaryota</taxon>
        <taxon>Viridiplantae</taxon>
        <taxon>Streptophyta</taxon>
        <taxon>Embryophyta</taxon>
        <taxon>Tracheophyta</taxon>
        <taxon>Spermatophyta</taxon>
        <taxon>Magnoliopsida</taxon>
        <taxon>eudicotyledons</taxon>
        <taxon>Gunneridae</taxon>
        <taxon>Pentapetalae</taxon>
        <taxon>rosids</taxon>
        <taxon>fabids</taxon>
        <taxon>Fagales</taxon>
        <taxon>Fagaceae</taxon>
        <taxon>Fagus</taxon>
    </lineage>
</organism>
<proteinExistence type="predicted"/>
<sequence>MKLKNWLSICEKLSTCEDKMKSSAGDALKTATPVPKTLMAIGRCCRSHCLRLVLWFKPKKSLNSPTIGDGDLAGVKAFAPATVANLNPRFDFLGCAVDGLVDLYPHCQLHRPAQPDCHGC</sequence>
<protein>
    <submittedName>
        <fullName evidence="1">Uncharacterized protein</fullName>
    </submittedName>
</protein>
<name>A0A2N9HA30_FAGSY</name>
<dbReference type="Gene3D" id="3.30.230.10">
    <property type="match status" value="1"/>
</dbReference>
<dbReference type="EMBL" id="OIVN01003126">
    <property type="protein sequence ID" value="SPD08992.1"/>
    <property type="molecule type" value="Genomic_DNA"/>
</dbReference>
<dbReference type="AlphaFoldDB" id="A0A2N9HA30"/>
<accession>A0A2N9HA30</accession>
<dbReference type="InterPro" id="IPR014721">
    <property type="entry name" value="Ribsml_uS5_D2-typ_fold_subgr"/>
</dbReference>
<reference evidence="1" key="1">
    <citation type="submission" date="2018-02" db="EMBL/GenBank/DDBJ databases">
        <authorList>
            <person name="Cohen D.B."/>
            <person name="Kent A.D."/>
        </authorList>
    </citation>
    <scope>NUCLEOTIDE SEQUENCE</scope>
</reference>
<gene>
    <name evidence="1" type="ORF">FSB_LOCUS36874</name>
</gene>